<dbReference type="InterPro" id="IPR003837">
    <property type="entry name" value="GatC"/>
</dbReference>
<dbReference type="EMBL" id="MPNX01000017">
    <property type="protein sequence ID" value="OOY34326.1"/>
    <property type="molecule type" value="Genomic_DNA"/>
</dbReference>
<accession>A0A0B0H5E2</accession>
<keyword evidence="1" id="KW-0547">Nucleotide-binding</keyword>
<reference evidence="3 5" key="2">
    <citation type="submission" date="2016-11" db="EMBL/GenBank/DDBJ databases">
        <title>Mixed transmission modes and dynamic genome evolution in an obligate animal-bacterial symbiosis.</title>
        <authorList>
            <person name="Russell S.L."/>
            <person name="Corbett-Detig R.B."/>
            <person name="Cavanaugh C.M."/>
        </authorList>
    </citation>
    <scope>NUCLEOTIDE SEQUENCE [LARGE SCALE GENOMIC DNA]</scope>
    <source>
        <strain evidence="3">MA-KB16</strain>
    </source>
</reference>
<dbReference type="GO" id="GO:0005524">
    <property type="term" value="F:ATP binding"/>
    <property type="evidence" value="ECO:0007669"/>
    <property type="project" value="UniProtKB-KW"/>
</dbReference>
<dbReference type="NCBIfam" id="TIGR00135">
    <property type="entry name" value="gatC"/>
    <property type="match status" value="1"/>
</dbReference>
<protein>
    <recommendedName>
        <fullName evidence="1">Aspartyl/glutamyl-tRNA(Asn/Gln) amidotransferase subunit C</fullName>
        <shortName evidence="1">Asp/Glu-ADT subunit C</shortName>
        <ecNumber evidence="1">6.3.5.-</ecNumber>
    </recommendedName>
</protein>
<dbReference type="Proteomes" id="UP000030856">
    <property type="component" value="Unassembled WGS sequence"/>
</dbReference>
<dbReference type="GO" id="GO:0050567">
    <property type="term" value="F:glutaminyl-tRNA synthase (glutamine-hydrolyzing) activity"/>
    <property type="evidence" value="ECO:0007669"/>
    <property type="project" value="UniProtKB-UniRule"/>
</dbReference>
<gene>
    <name evidence="1" type="primary">gatC</name>
    <name evidence="3" type="ORF">BOV88_10605</name>
    <name evidence="2" type="ORF">JV46_07110</name>
</gene>
<sequence length="95" mass="10523">MSLDQSDIKKIAHLARLAVDETETAELSDALTRILGLVDTMEQVDTSGVEPMAHPLHMAQRMREDVVTETNLRDKVQQIAPAAENGLYLVPKVIE</sequence>
<evidence type="ECO:0000313" key="4">
    <source>
        <dbReference type="Proteomes" id="UP000030856"/>
    </source>
</evidence>
<dbReference type="GeneID" id="86992313"/>
<dbReference type="GO" id="GO:0016740">
    <property type="term" value="F:transferase activity"/>
    <property type="evidence" value="ECO:0007669"/>
    <property type="project" value="UniProtKB-KW"/>
</dbReference>
<dbReference type="OrthoDB" id="9794326at2"/>
<dbReference type="STRING" id="2340.JV46_07110"/>
<comment type="caution">
    <text evidence="2">The sequence shown here is derived from an EMBL/GenBank/DDBJ whole genome shotgun (WGS) entry which is preliminary data.</text>
</comment>
<reference evidence="2 4" key="1">
    <citation type="journal article" date="2014" name="BMC Genomics">
        <title>The genome of the intracellular bacterium of the coastal bivalve, Solemya velum: a blueprint for thriving in and out of symbiosis.</title>
        <authorList>
            <person name="Dmytrenko O."/>
            <person name="Russell S.L."/>
            <person name="Loo W.T."/>
            <person name="Fontanez K.M."/>
            <person name="Liao L."/>
            <person name="Roeselers G."/>
            <person name="Sharma R."/>
            <person name="Stewart F.J."/>
            <person name="Newton I.L."/>
            <person name="Woyke T."/>
            <person name="Wu D."/>
            <person name="Lang J.M."/>
            <person name="Eisen J.A."/>
            <person name="Cavanaugh C.M."/>
        </authorList>
    </citation>
    <scope>NUCLEOTIDE SEQUENCE [LARGE SCALE GENOMIC DNA]</scope>
    <source>
        <strain evidence="2 4">WH</strain>
    </source>
</reference>
<keyword evidence="1" id="KW-0067">ATP-binding</keyword>
<dbReference type="GO" id="GO:0006412">
    <property type="term" value="P:translation"/>
    <property type="evidence" value="ECO:0007669"/>
    <property type="project" value="UniProtKB-UniRule"/>
</dbReference>
<keyword evidence="2" id="KW-0808">Transferase</keyword>
<dbReference type="EMBL" id="JRAA01000002">
    <property type="protein sequence ID" value="KHF25403.1"/>
    <property type="molecule type" value="Genomic_DNA"/>
</dbReference>
<comment type="catalytic activity">
    <reaction evidence="1">
        <text>L-glutamyl-tRNA(Gln) + L-glutamine + ATP + H2O = L-glutaminyl-tRNA(Gln) + L-glutamate + ADP + phosphate + H(+)</text>
        <dbReference type="Rhea" id="RHEA:17521"/>
        <dbReference type="Rhea" id="RHEA-COMP:9681"/>
        <dbReference type="Rhea" id="RHEA-COMP:9684"/>
        <dbReference type="ChEBI" id="CHEBI:15377"/>
        <dbReference type="ChEBI" id="CHEBI:15378"/>
        <dbReference type="ChEBI" id="CHEBI:29985"/>
        <dbReference type="ChEBI" id="CHEBI:30616"/>
        <dbReference type="ChEBI" id="CHEBI:43474"/>
        <dbReference type="ChEBI" id="CHEBI:58359"/>
        <dbReference type="ChEBI" id="CHEBI:78520"/>
        <dbReference type="ChEBI" id="CHEBI:78521"/>
        <dbReference type="ChEBI" id="CHEBI:456216"/>
    </reaction>
</comment>
<keyword evidence="1" id="KW-0436">Ligase</keyword>
<evidence type="ECO:0000313" key="3">
    <source>
        <dbReference type="EMBL" id="OOY34326.1"/>
    </source>
</evidence>
<keyword evidence="4" id="KW-1185">Reference proteome</keyword>
<comment type="catalytic activity">
    <reaction evidence="1">
        <text>L-aspartyl-tRNA(Asn) + L-glutamine + ATP + H2O = L-asparaginyl-tRNA(Asn) + L-glutamate + ADP + phosphate + 2 H(+)</text>
        <dbReference type="Rhea" id="RHEA:14513"/>
        <dbReference type="Rhea" id="RHEA-COMP:9674"/>
        <dbReference type="Rhea" id="RHEA-COMP:9677"/>
        <dbReference type="ChEBI" id="CHEBI:15377"/>
        <dbReference type="ChEBI" id="CHEBI:15378"/>
        <dbReference type="ChEBI" id="CHEBI:29985"/>
        <dbReference type="ChEBI" id="CHEBI:30616"/>
        <dbReference type="ChEBI" id="CHEBI:43474"/>
        <dbReference type="ChEBI" id="CHEBI:58359"/>
        <dbReference type="ChEBI" id="CHEBI:78515"/>
        <dbReference type="ChEBI" id="CHEBI:78516"/>
        <dbReference type="ChEBI" id="CHEBI:456216"/>
    </reaction>
</comment>
<dbReference type="AlphaFoldDB" id="A0A0B0H5E2"/>
<dbReference type="PANTHER" id="PTHR15004">
    <property type="entry name" value="GLUTAMYL-TRNA(GLN) AMIDOTRANSFERASE SUBUNIT C, MITOCHONDRIAL"/>
    <property type="match status" value="1"/>
</dbReference>
<dbReference type="HAMAP" id="MF_00122">
    <property type="entry name" value="GatC"/>
    <property type="match status" value="1"/>
</dbReference>
<comment type="subunit">
    <text evidence="1">Heterotrimer of A, B and C subunits.</text>
</comment>
<name>A0A0B0H5E2_SOVGS</name>
<dbReference type="RefSeq" id="WP_043117630.1">
    <property type="nucleotide sequence ID" value="NZ_JRAA01000002.1"/>
</dbReference>
<dbReference type="SUPFAM" id="SSF141000">
    <property type="entry name" value="Glu-tRNAGln amidotransferase C subunit"/>
    <property type="match status" value="1"/>
</dbReference>
<comment type="similarity">
    <text evidence="1">Belongs to the GatC family.</text>
</comment>
<dbReference type="Proteomes" id="UP000190962">
    <property type="component" value="Unassembled WGS sequence"/>
</dbReference>
<dbReference type="GO" id="GO:0070681">
    <property type="term" value="P:glutaminyl-tRNAGln biosynthesis via transamidation"/>
    <property type="evidence" value="ECO:0007669"/>
    <property type="project" value="TreeGrafter"/>
</dbReference>
<dbReference type="PANTHER" id="PTHR15004:SF0">
    <property type="entry name" value="GLUTAMYL-TRNA(GLN) AMIDOTRANSFERASE SUBUNIT C, MITOCHONDRIAL"/>
    <property type="match status" value="1"/>
</dbReference>
<evidence type="ECO:0000313" key="2">
    <source>
        <dbReference type="EMBL" id="KHF25403.1"/>
    </source>
</evidence>
<dbReference type="GO" id="GO:0006450">
    <property type="term" value="P:regulation of translational fidelity"/>
    <property type="evidence" value="ECO:0007669"/>
    <property type="project" value="InterPro"/>
</dbReference>
<dbReference type="Gene3D" id="1.10.20.60">
    <property type="entry name" value="Glu-tRNAGln amidotransferase C subunit, N-terminal domain"/>
    <property type="match status" value="1"/>
</dbReference>
<proteinExistence type="inferred from homology"/>
<dbReference type="InterPro" id="IPR036113">
    <property type="entry name" value="Asp/Glu-ADT_sf_sub_c"/>
</dbReference>
<dbReference type="Pfam" id="PF02686">
    <property type="entry name" value="GatC"/>
    <property type="match status" value="1"/>
</dbReference>
<dbReference type="EC" id="6.3.5.-" evidence="1"/>
<keyword evidence="1" id="KW-0648">Protein biosynthesis</keyword>
<dbReference type="PATRIC" id="fig|2340.3.peg.2022"/>
<dbReference type="eggNOG" id="COG0721">
    <property type="taxonomic scope" value="Bacteria"/>
</dbReference>
<comment type="function">
    <text evidence="1">Allows the formation of correctly charged Asn-tRNA(Asn) or Gln-tRNA(Gln) through the transamidation of misacylated Asp-tRNA(Asn) or Glu-tRNA(Gln) in organisms which lack either or both of asparaginyl-tRNA or glutaminyl-tRNA synthetases. The reaction takes place in the presence of glutamine and ATP through an activated phospho-Asp-tRNA(Asn) or phospho-Glu-tRNA(Gln).</text>
</comment>
<organism evidence="2 4">
    <name type="scientific">Solemya velum gill symbiont</name>
    <dbReference type="NCBI Taxonomy" id="2340"/>
    <lineage>
        <taxon>Bacteria</taxon>
        <taxon>Pseudomonadati</taxon>
        <taxon>Pseudomonadota</taxon>
        <taxon>Gammaproteobacteria</taxon>
        <taxon>sulfur-oxidizing symbionts</taxon>
    </lineage>
</organism>
<evidence type="ECO:0000256" key="1">
    <source>
        <dbReference type="HAMAP-Rule" id="MF_00122"/>
    </source>
</evidence>
<evidence type="ECO:0000313" key="5">
    <source>
        <dbReference type="Proteomes" id="UP000190962"/>
    </source>
</evidence>